<dbReference type="RefSeq" id="WP_349055928.1">
    <property type="nucleotide sequence ID" value="NZ_JBBMEJ010000002.1"/>
</dbReference>
<dbReference type="InterPro" id="IPR026906">
    <property type="entry name" value="LRR_5"/>
</dbReference>
<evidence type="ECO:0000313" key="2">
    <source>
        <dbReference type="Proteomes" id="UP001473063"/>
    </source>
</evidence>
<dbReference type="Gene3D" id="3.80.10.10">
    <property type="entry name" value="Ribonuclease Inhibitor"/>
    <property type="match status" value="2"/>
</dbReference>
<accession>A0ABV1BBZ7</accession>
<dbReference type="InterPro" id="IPR032675">
    <property type="entry name" value="LRR_dom_sf"/>
</dbReference>
<dbReference type="PANTHER" id="PTHR45661">
    <property type="entry name" value="SURFACE ANTIGEN"/>
    <property type="match status" value="1"/>
</dbReference>
<reference evidence="1 2" key="1">
    <citation type="submission" date="2024-03" db="EMBL/GenBank/DDBJ databases">
        <title>Human intestinal bacterial collection.</title>
        <authorList>
            <person name="Pauvert C."/>
            <person name="Hitch T.C.A."/>
            <person name="Clavel T."/>
        </authorList>
    </citation>
    <scope>NUCLEOTIDE SEQUENCE [LARGE SCALE GENOMIC DNA]</scope>
    <source>
        <strain evidence="1 2">CLA-JM-H16</strain>
    </source>
</reference>
<sequence>MQKTLVWRLQKDEEKTFLRGCADKHGDRRLVITWPYTKIGDEALKNNIRIKEAVFSDCVREIGKESFSGCTRLRTVDTQKLKKIKNGAFSGCVNLRKFQISKTVERMGKGIFSGCKRLQQVSFDDNLKIFRIPEETFMECRELSQIILPETVREIGRQSFYRCIELSEIEIPKSVEKIEEKAFYQTGLKNLKLPENLHFIGESAFLKCKELEYVRIPQSVETVEKWAFHGCSMLKTVEFSGDPEVLGEWIINRGTKILCKKDTRVDDYCRKNGFEVKYF</sequence>
<protein>
    <submittedName>
        <fullName evidence="1">Leucine-rich repeat protein</fullName>
    </submittedName>
</protein>
<proteinExistence type="predicted"/>
<keyword evidence="2" id="KW-1185">Reference proteome</keyword>
<comment type="caution">
    <text evidence="1">The sequence shown here is derived from an EMBL/GenBank/DDBJ whole genome shotgun (WGS) entry which is preliminary data.</text>
</comment>
<organism evidence="1 2">
    <name type="scientific">Blautia aquisgranensis</name>
    <dbReference type="NCBI Taxonomy" id="3133153"/>
    <lineage>
        <taxon>Bacteria</taxon>
        <taxon>Bacillati</taxon>
        <taxon>Bacillota</taxon>
        <taxon>Clostridia</taxon>
        <taxon>Lachnospirales</taxon>
        <taxon>Lachnospiraceae</taxon>
        <taxon>Blautia</taxon>
    </lineage>
</organism>
<dbReference type="PANTHER" id="PTHR45661:SF3">
    <property type="entry name" value="IG-LIKE DOMAIN-CONTAINING PROTEIN"/>
    <property type="match status" value="1"/>
</dbReference>
<dbReference type="Pfam" id="PF13306">
    <property type="entry name" value="LRR_5"/>
    <property type="match status" value="2"/>
</dbReference>
<evidence type="ECO:0000313" key="1">
    <source>
        <dbReference type="EMBL" id="MEQ2369757.1"/>
    </source>
</evidence>
<dbReference type="EMBL" id="JBBMEJ010000002">
    <property type="protein sequence ID" value="MEQ2369757.1"/>
    <property type="molecule type" value="Genomic_DNA"/>
</dbReference>
<dbReference type="SUPFAM" id="SSF52058">
    <property type="entry name" value="L domain-like"/>
    <property type="match status" value="1"/>
</dbReference>
<dbReference type="Proteomes" id="UP001473063">
    <property type="component" value="Unassembled WGS sequence"/>
</dbReference>
<dbReference type="InterPro" id="IPR053139">
    <property type="entry name" value="Surface_bspA-like"/>
</dbReference>
<gene>
    <name evidence="1" type="ORF">WMO28_02150</name>
</gene>
<name>A0ABV1BBZ7_9FIRM</name>